<dbReference type="AlphaFoldDB" id="A0A6A6XHF8"/>
<reference evidence="1" key="1">
    <citation type="journal article" date="2020" name="Stud. Mycol.">
        <title>101 Dothideomycetes genomes: a test case for predicting lifestyles and emergence of pathogens.</title>
        <authorList>
            <person name="Haridas S."/>
            <person name="Albert R."/>
            <person name="Binder M."/>
            <person name="Bloem J."/>
            <person name="Labutti K."/>
            <person name="Salamov A."/>
            <person name="Andreopoulos B."/>
            <person name="Baker S."/>
            <person name="Barry K."/>
            <person name="Bills G."/>
            <person name="Bluhm B."/>
            <person name="Cannon C."/>
            <person name="Castanera R."/>
            <person name="Culley D."/>
            <person name="Daum C."/>
            <person name="Ezra D."/>
            <person name="Gonzalez J."/>
            <person name="Henrissat B."/>
            <person name="Kuo A."/>
            <person name="Liang C."/>
            <person name="Lipzen A."/>
            <person name="Lutzoni F."/>
            <person name="Magnuson J."/>
            <person name="Mondo S."/>
            <person name="Nolan M."/>
            <person name="Ohm R."/>
            <person name="Pangilinan J."/>
            <person name="Park H.-J."/>
            <person name="Ramirez L."/>
            <person name="Alfaro M."/>
            <person name="Sun H."/>
            <person name="Tritt A."/>
            <person name="Yoshinaga Y."/>
            <person name="Zwiers L.-H."/>
            <person name="Turgeon B."/>
            <person name="Goodwin S."/>
            <person name="Spatafora J."/>
            <person name="Crous P."/>
            <person name="Grigoriev I."/>
        </authorList>
    </citation>
    <scope>NUCLEOTIDE SEQUENCE</scope>
    <source>
        <strain evidence="1">CBS 109.77</strain>
    </source>
</reference>
<sequence>MSQVCGDICTVQPESWFKQCARNDMTSSSCSACWDVPCRGSRESPGFADLHISPPSNRANDGLAMENSLSASRFGPHGMEIGGSACAAARPRLEQNLSVAHHLPSHISMRLGR</sequence>
<name>A0A6A6XHF8_9PLEO</name>
<dbReference type="Proteomes" id="UP000799757">
    <property type="component" value="Unassembled WGS sequence"/>
</dbReference>
<gene>
    <name evidence="1" type="ORF">K505DRAFT_335718</name>
</gene>
<accession>A0A6A6XHF8</accession>
<dbReference type="EMBL" id="MU001847">
    <property type="protein sequence ID" value="KAF2795821.1"/>
    <property type="molecule type" value="Genomic_DNA"/>
</dbReference>
<proteinExistence type="predicted"/>
<evidence type="ECO:0000313" key="2">
    <source>
        <dbReference type="Proteomes" id="UP000799757"/>
    </source>
</evidence>
<evidence type="ECO:0000313" key="1">
    <source>
        <dbReference type="EMBL" id="KAF2795821.1"/>
    </source>
</evidence>
<protein>
    <submittedName>
        <fullName evidence="1">Uncharacterized protein</fullName>
    </submittedName>
</protein>
<keyword evidence="2" id="KW-1185">Reference proteome</keyword>
<organism evidence="1 2">
    <name type="scientific">Melanomma pulvis-pyrius CBS 109.77</name>
    <dbReference type="NCBI Taxonomy" id="1314802"/>
    <lineage>
        <taxon>Eukaryota</taxon>
        <taxon>Fungi</taxon>
        <taxon>Dikarya</taxon>
        <taxon>Ascomycota</taxon>
        <taxon>Pezizomycotina</taxon>
        <taxon>Dothideomycetes</taxon>
        <taxon>Pleosporomycetidae</taxon>
        <taxon>Pleosporales</taxon>
        <taxon>Melanommataceae</taxon>
        <taxon>Melanomma</taxon>
    </lineage>
</organism>